<accession>E4Y5T9</accession>
<evidence type="ECO:0000313" key="2">
    <source>
        <dbReference type="EMBL" id="CBY30989.1"/>
    </source>
</evidence>
<reference evidence="2" key="1">
    <citation type="journal article" date="2010" name="Science">
        <title>Plasticity of animal genome architecture unmasked by rapid evolution of a pelagic tunicate.</title>
        <authorList>
            <person name="Denoeud F."/>
            <person name="Henriet S."/>
            <person name="Mungpakdee S."/>
            <person name="Aury J.M."/>
            <person name="Da Silva C."/>
            <person name="Brinkmann H."/>
            <person name="Mikhaleva J."/>
            <person name="Olsen L.C."/>
            <person name="Jubin C."/>
            <person name="Canestro C."/>
            <person name="Bouquet J.M."/>
            <person name="Danks G."/>
            <person name="Poulain J."/>
            <person name="Campsteijn C."/>
            <person name="Adamski M."/>
            <person name="Cross I."/>
            <person name="Yadetie F."/>
            <person name="Muffato M."/>
            <person name="Louis A."/>
            <person name="Butcher S."/>
            <person name="Tsagkogeorga G."/>
            <person name="Konrad A."/>
            <person name="Singh S."/>
            <person name="Jensen M.F."/>
            <person name="Cong E.H."/>
            <person name="Eikeseth-Otteraa H."/>
            <person name="Noel B."/>
            <person name="Anthouard V."/>
            <person name="Porcel B.M."/>
            <person name="Kachouri-Lafond R."/>
            <person name="Nishino A."/>
            <person name="Ugolini M."/>
            <person name="Chourrout P."/>
            <person name="Nishida H."/>
            <person name="Aasland R."/>
            <person name="Huzurbazar S."/>
            <person name="Westhof E."/>
            <person name="Delsuc F."/>
            <person name="Lehrach H."/>
            <person name="Reinhardt R."/>
            <person name="Weissenbach J."/>
            <person name="Roy S.W."/>
            <person name="Artiguenave F."/>
            <person name="Postlethwait J.H."/>
            <person name="Manak J.R."/>
            <person name="Thompson E.M."/>
            <person name="Jaillon O."/>
            <person name="Du Pasquier L."/>
            <person name="Boudinot P."/>
            <person name="Liberles D.A."/>
            <person name="Volff J.N."/>
            <person name="Philippe H."/>
            <person name="Lenhard B."/>
            <person name="Roest Crollius H."/>
            <person name="Wincker P."/>
            <person name="Chourrout D."/>
        </authorList>
    </citation>
    <scope>NUCLEOTIDE SEQUENCE [LARGE SCALE GENOMIC DNA]</scope>
</reference>
<dbReference type="Proteomes" id="UP000011014">
    <property type="component" value="Unassembled WGS sequence"/>
</dbReference>
<sequence length="89" mass="10318">MEWKVNNRLVKFHLETLTRTKIRPFENRHAENGKRKRRKAAPTRARRIRGAPPGLSVLCWGQSRSRRLTAGHGHSFKGITDNRVQATFT</sequence>
<organism evidence="2">
    <name type="scientific">Oikopleura dioica</name>
    <name type="common">Tunicate</name>
    <dbReference type="NCBI Taxonomy" id="34765"/>
    <lineage>
        <taxon>Eukaryota</taxon>
        <taxon>Metazoa</taxon>
        <taxon>Chordata</taxon>
        <taxon>Tunicata</taxon>
        <taxon>Appendicularia</taxon>
        <taxon>Copelata</taxon>
        <taxon>Oikopleuridae</taxon>
        <taxon>Oikopleura</taxon>
    </lineage>
</organism>
<dbReference type="EMBL" id="FN654289">
    <property type="protein sequence ID" value="CBY30989.1"/>
    <property type="molecule type" value="Genomic_DNA"/>
</dbReference>
<proteinExistence type="predicted"/>
<gene>
    <name evidence="2" type="ORF">GSOID_T00018938001</name>
</gene>
<protein>
    <submittedName>
        <fullName evidence="2">Uncharacterized protein</fullName>
    </submittedName>
</protein>
<feature type="region of interest" description="Disordered" evidence="1">
    <location>
        <begin position="25"/>
        <end position="48"/>
    </location>
</feature>
<feature type="compositionally biased region" description="Basic residues" evidence="1">
    <location>
        <begin position="34"/>
        <end position="48"/>
    </location>
</feature>
<dbReference type="AlphaFoldDB" id="E4Y5T9"/>
<evidence type="ECO:0000256" key="1">
    <source>
        <dbReference type="SAM" id="MobiDB-lite"/>
    </source>
</evidence>
<feature type="region of interest" description="Disordered" evidence="1">
    <location>
        <begin position="70"/>
        <end position="89"/>
    </location>
</feature>
<name>E4Y5T9_OIKDI</name>